<gene>
    <name evidence="2" type="ORF">GALL_537830</name>
</gene>
<feature type="region of interest" description="Disordered" evidence="1">
    <location>
        <begin position="120"/>
        <end position="181"/>
    </location>
</feature>
<proteinExistence type="predicted"/>
<reference evidence="2" key="1">
    <citation type="submission" date="2016-10" db="EMBL/GenBank/DDBJ databases">
        <title>Sequence of Gallionella enrichment culture.</title>
        <authorList>
            <person name="Poehlein A."/>
            <person name="Muehling M."/>
            <person name="Daniel R."/>
        </authorList>
    </citation>
    <scope>NUCLEOTIDE SEQUENCE</scope>
</reference>
<name>A0A1J5NZG8_9ZZZZ</name>
<organism evidence="2">
    <name type="scientific">mine drainage metagenome</name>
    <dbReference type="NCBI Taxonomy" id="410659"/>
    <lineage>
        <taxon>unclassified sequences</taxon>
        <taxon>metagenomes</taxon>
        <taxon>ecological metagenomes</taxon>
    </lineage>
</organism>
<accession>A0A1J5NZG8</accession>
<evidence type="ECO:0000313" key="2">
    <source>
        <dbReference type="EMBL" id="OIQ64665.1"/>
    </source>
</evidence>
<dbReference type="EMBL" id="MLJW01007933">
    <property type="protein sequence ID" value="OIQ64665.1"/>
    <property type="molecule type" value="Genomic_DNA"/>
</dbReference>
<sequence length="181" mass="17858">MRVVLRAKHASPGLGVSSAPLRKASSTAAGTSMRRRCSTSSASAQVLGSGCVGPLAITAGSSPGTSEISSVCTGAGAHAAASRPPLIADRWRRTQFISAIVAPLSSSSRLMRCLSASVSPAAGSGSSAEPPPLISAMTWSSGPRPRASSSMRRAAASPAASGTGCAASTSSMRRSARSGGT</sequence>
<protein>
    <submittedName>
        <fullName evidence="2">Uncharacterized protein</fullName>
    </submittedName>
</protein>
<dbReference type="AlphaFoldDB" id="A0A1J5NZG8"/>
<comment type="caution">
    <text evidence="2">The sequence shown here is derived from an EMBL/GenBank/DDBJ whole genome shotgun (WGS) entry which is preliminary data.</text>
</comment>
<evidence type="ECO:0000256" key="1">
    <source>
        <dbReference type="SAM" id="MobiDB-lite"/>
    </source>
</evidence>
<feature type="compositionally biased region" description="Low complexity" evidence="1">
    <location>
        <begin position="140"/>
        <end position="173"/>
    </location>
</feature>